<protein>
    <submittedName>
        <fullName evidence="6">DNA-binding transcriptional LysR family regulator</fullName>
    </submittedName>
</protein>
<dbReference type="PANTHER" id="PTHR30126:SF64">
    <property type="entry name" value="HTH-TYPE TRANSCRIPTIONAL REGULATOR CITR"/>
    <property type="match status" value="1"/>
</dbReference>
<evidence type="ECO:0000256" key="1">
    <source>
        <dbReference type="ARBA" id="ARBA00009437"/>
    </source>
</evidence>
<evidence type="ECO:0000256" key="3">
    <source>
        <dbReference type="ARBA" id="ARBA00023125"/>
    </source>
</evidence>
<reference evidence="6 7" key="1">
    <citation type="submission" date="2019-03" db="EMBL/GenBank/DDBJ databases">
        <title>Genomic Encyclopedia of Archaeal and Bacterial Type Strains, Phase II (KMG-II): from individual species to whole genera.</title>
        <authorList>
            <person name="Goeker M."/>
        </authorList>
    </citation>
    <scope>NUCLEOTIDE SEQUENCE [LARGE SCALE GENOMIC DNA]</scope>
    <source>
        <strain evidence="6 7">DSM 19034</strain>
    </source>
</reference>
<dbReference type="RefSeq" id="WP_133554563.1">
    <property type="nucleotide sequence ID" value="NZ_SNWM01000002.1"/>
</dbReference>
<dbReference type="PRINTS" id="PR00039">
    <property type="entry name" value="HTHLYSR"/>
</dbReference>
<dbReference type="Gene3D" id="1.10.10.10">
    <property type="entry name" value="Winged helix-like DNA-binding domain superfamily/Winged helix DNA-binding domain"/>
    <property type="match status" value="1"/>
</dbReference>
<dbReference type="SUPFAM" id="SSF46785">
    <property type="entry name" value="Winged helix' DNA-binding domain"/>
    <property type="match status" value="1"/>
</dbReference>
<organism evidence="6 7">
    <name type="scientific">Pedobacter duraquae</name>
    <dbReference type="NCBI Taxonomy" id="425511"/>
    <lineage>
        <taxon>Bacteria</taxon>
        <taxon>Pseudomonadati</taxon>
        <taxon>Bacteroidota</taxon>
        <taxon>Sphingobacteriia</taxon>
        <taxon>Sphingobacteriales</taxon>
        <taxon>Sphingobacteriaceae</taxon>
        <taxon>Pedobacter</taxon>
    </lineage>
</organism>
<dbReference type="Proteomes" id="UP000295499">
    <property type="component" value="Unassembled WGS sequence"/>
</dbReference>
<dbReference type="InterPro" id="IPR000847">
    <property type="entry name" value="LysR_HTH_N"/>
</dbReference>
<dbReference type="Pfam" id="PF00126">
    <property type="entry name" value="HTH_1"/>
    <property type="match status" value="1"/>
</dbReference>
<dbReference type="InterPro" id="IPR005119">
    <property type="entry name" value="LysR_subst-bd"/>
</dbReference>
<dbReference type="EMBL" id="SNWM01000002">
    <property type="protein sequence ID" value="TDO22862.1"/>
    <property type="molecule type" value="Genomic_DNA"/>
</dbReference>
<feature type="domain" description="HTH lysR-type" evidence="5">
    <location>
        <begin position="2"/>
        <end position="59"/>
    </location>
</feature>
<keyword evidence="2" id="KW-0805">Transcription regulation</keyword>
<dbReference type="CDD" id="cd05466">
    <property type="entry name" value="PBP2_LTTR_substrate"/>
    <property type="match status" value="1"/>
</dbReference>
<accession>A0A4R6IL92</accession>
<dbReference type="InterPro" id="IPR036390">
    <property type="entry name" value="WH_DNA-bd_sf"/>
</dbReference>
<evidence type="ECO:0000313" key="7">
    <source>
        <dbReference type="Proteomes" id="UP000295499"/>
    </source>
</evidence>
<dbReference type="PANTHER" id="PTHR30126">
    <property type="entry name" value="HTH-TYPE TRANSCRIPTIONAL REGULATOR"/>
    <property type="match status" value="1"/>
</dbReference>
<sequence>MVNLEWFRTFKAIYETGTLTGAAESLYISQPGVSLHLSALEAHVGFKLFDRTSRKMIATERGKVLYNYVQEAVNKLQDAEQHFHKTTEKERPTISIGMCFETFQFTLESYLPTLPFNVIIKFGEYPEMLRDLDNGILDLIITPQKGDYKGLVYKPFFKERIVVIGGIDTDTILLDQYVRDADQSAILSWLKEQTWYGTTGDMEHLRKFWHQNFGKRPDFKPNYIVPNMSSIIRCLSVGQGIAIIPDFLSGKELDSGKIKLIWEGFLPLENTLYFGTRKGAMYPEEIKLVEEIFQKEMGSKVIV</sequence>
<dbReference type="GO" id="GO:0000976">
    <property type="term" value="F:transcription cis-regulatory region binding"/>
    <property type="evidence" value="ECO:0007669"/>
    <property type="project" value="TreeGrafter"/>
</dbReference>
<dbReference type="InterPro" id="IPR036388">
    <property type="entry name" value="WH-like_DNA-bd_sf"/>
</dbReference>
<evidence type="ECO:0000256" key="2">
    <source>
        <dbReference type="ARBA" id="ARBA00023015"/>
    </source>
</evidence>
<dbReference type="Gene3D" id="3.40.190.10">
    <property type="entry name" value="Periplasmic binding protein-like II"/>
    <property type="match status" value="2"/>
</dbReference>
<dbReference type="OrthoDB" id="646694at2"/>
<keyword evidence="7" id="KW-1185">Reference proteome</keyword>
<comment type="caution">
    <text evidence="6">The sequence shown here is derived from an EMBL/GenBank/DDBJ whole genome shotgun (WGS) entry which is preliminary data.</text>
</comment>
<evidence type="ECO:0000256" key="4">
    <source>
        <dbReference type="ARBA" id="ARBA00023163"/>
    </source>
</evidence>
<comment type="similarity">
    <text evidence="1">Belongs to the LysR transcriptional regulatory family.</text>
</comment>
<dbReference type="Pfam" id="PF03466">
    <property type="entry name" value="LysR_substrate"/>
    <property type="match status" value="1"/>
</dbReference>
<dbReference type="SUPFAM" id="SSF53850">
    <property type="entry name" value="Periplasmic binding protein-like II"/>
    <property type="match status" value="1"/>
</dbReference>
<dbReference type="GO" id="GO:0003700">
    <property type="term" value="F:DNA-binding transcription factor activity"/>
    <property type="evidence" value="ECO:0007669"/>
    <property type="project" value="InterPro"/>
</dbReference>
<name>A0A4R6IL92_9SPHI</name>
<dbReference type="PROSITE" id="PS50931">
    <property type="entry name" value="HTH_LYSR"/>
    <property type="match status" value="1"/>
</dbReference>
<gene>
    <name evidence="6" type="ORF">CLV32_1847</name>
</gene>
<keyword evidence="4" id="KW-0804">Transcription</keyword>
<evidence type="ECO:0000313" key="6">
    <source>
        <dbReference type="EMBL" id="TDO22862.1"/>
    </source>
</evidence>
<keyword evidence="3 6" id="KW-0238">DNA-binding</keyword>
<proteinExistence type="inferred from homology"/>
<dbReference type="AlphaFoldDB" id="A0A4R6IL92"/>
<evidence type="ECO:0000259" key="5">
    <source>
        <dbReference type="PROSITE" id="PS50931"/>
    </source>
</evidence>